<dbReference type="RefSeq" id="XP_038971166.1">
    <property type="nucleotide sequence ID" value="XM_039115238.1"/>
</dbReference>
<evidence type="ECO:0000313" key="3">
    <source>
        <dbReference type="RefSeq" id="XP_038971166.1"/>
    </source>
</evidence>
<evidence type="ECO:0000256" key="1">
    <source>
        <dbReference type="SAM" id="MobiDB-lite"/>
    </source>
</evidence>
<dbReference type="GeneID" id="120104318"/>
<dbReference type="OrthoDB" id="773002at2759"/>
<reference evidence="2" key="1">
    <citation type="journal article" date="2019" name="Nat. Commun.">
        <title>Genome-wide association mapping of date palm fruit traits.</title>
        <authorList>
            <person name="Hazzouri K.M."/>
            <person name="Gros-Balthazard M."/>
            <person name="Flowers J.M."/>
            <person name="Copetti D."/>
            <person name="Lemansour A."/>
            <person name="Lebrun M."/>
            <person name="Masmoudi K."/>
            <person name="Ferrand S."/>
            <person name="Dhar M.I."/>
            <person name="Fresquez Z.A."/>
            <person name="Rosas U."/>
            <person name="Zhang J."/>
            <person name="Talag J."/>
            <person name="Lee S."/>
            <person name="Kudrna D."/>
            <person name="Powell R.F."/>
            <person name="Leitch I.J."/>
            <person name="Krueger R.R."/>
            <person name="Wing R.A."/>
            <person name="Amiri K.M.A."/>
            <person name="Purugganan M.D."/>
        </authorList>
    </citation>
    <scope>NUCLEOTIDE SEQUENCE [LARGE SCALE GENOMIC DNA]</scope>
    <source>
        <strain evidence="2">cv. Khalas</strain>
    </source>
</reference>
<dbReference type="KEGG" id="pda:120104318"/>
<dbReference type="InterPro" id="IPR039614">
    <property type="entry name" value="PMI1-like"/>
</dbReference>
<dbReference type="PANTHER" id="PTHR33414">
    <property type="entry name" value="PROTEIN PLASTID MOVEMENT IMPAIRED 1-RELATED 1"/>
    <property type="match status" value="1"/>
</dbReference>
<reference evidence="3" key="2">
    <citation type="submission" date="2025-08" db="UniProtKB">
        <authorList>
            <consortium name="RefSeq"/>
        </authorList>
    </citation>
    <scope>IDENTIFICATION</scope>
    <source>
        <tissue evidence="3">Young leaves</tissue>
    </source>
</reference>
<accession>A0A8B8ZAR4</accession>
<organism evidence="2 3">
    <name type="scientific">Phoenix dactylifera</name>
    <name type="common">Date palm</name>
    <dbReference type="NCBI Taxonomy" id="42345"/>
    <lineage>
        <taxon>Eukaryota</taxon>
        <taxon>Viridiplantae</taxon>
        <taxon>Streptophyta</taxon>
        <taxon>Embryophyta</taxon>
        <taxon>Tracheophyta</taxon>
        <taxon>Spermatophyta</taxon>
        <taxon>Magnoliopsida</taxon>
        <taxon>Liliopsida</taxon>
        <taxon>Arecaceae</taxon>
        <taxon>Coryphoideae</taxon>
        <taxon>Phoeniceae</taxon>
        <taxon>Phoenix</taxon>
    </lineage>
</organism>
<dbReference type="AlphaFoldDB" id="A0A8B8ZAR4"/>
<evidence type="ECO:0000313" key="2">
    <source>
        <dbReference type="Proteomes" id="UP000228380"/>
    </source>
</evidence>
<gene>
    <name evidence="3" type="primary">LOC120104318</name>
</gene>
<feature type="region of interest" description="Disordered" evidence="1">
    <location>
        <begin position="341"/>
        <end position="363"/>
    </location>
</feature>
<dbReference type="PANTHER" id="PTHR33414:SF5">
    <property type="entry name" value="OS02G0817100 PROTEIN"/>
    <property type="match status" value="1"/>
</dbReference>
<proteinExistence type="predicted"/>
<sequence length="478" mass="52996">MSSEIEANHLYPRAQDELDYSKLGSPFSHQDAIPANPTMAFLSIHHLHRETCHATPMITTTSPSLPSIQAAYLKRHLSIGLSSPKIMDRTQHGARLLEELDLLHRARIPPEATSQRNVFCNWRWKVLNFLDDIRRRRSRCVVCLQIHQVGGLPSAMDGQVLVVGWKTKGCKGEHTLPVHVCEGIASFDEIFLHHCSTDVRSILRSFTIWVSLVDAADCDLGTFHVDLSELAMAGNLHSNFGGKSMSFILGGMASGGALNLSVCCRMLEEAQDLVGQKQNKSKFFACLPDLGCLRSRSVTVTARRVPSLRSERGFITIENSLPTDEEDGGFITMEKGTVCARSRGPPSDHLVNTDDESGGLEDEKPCLVTDEFDVEKVEDEFLRMLEEKYWKGEGGEVWKRGVEGSLSLSLDLSLDLDLDSLIKEAEMELTKAAQVWKSRAEAALLEKEEYEELLLKRWGSNENSTSGCSGGYGFGSPI</sequence>
<dbReference type="Proteomes" id="UP000228380">
    <property type="component" value="Chromosome 17"/>
</dbReference>
<name>A0A8B8ZAR4_PHODC</name>
<protein>
    <submittedName>
        <fullName evidence="3">Uncharacterized protein LOC120104318</fullName>
    </submittedName>
</protein>
<keyword evidence="2" id="KW-1185">Reference proteome</keyword>